<gene>
    <name evidence="1" type="ORF">Pla175_52130</name>
</gene>
<keyword evidence="2" id="KW-1185">Reference proteome</keyword>
<dbReference type="EMBL" id="CP036291">
    <property type="protein sequence ID" value="QDU91782.1"/>
    <property type="molecule type" value="Genomic_DNA"/>
</dbReference>
<evidence type="ECO:0000313" key="1">
    <source>
        <dbReference type="EMBL" id="QDU91782.1"/>
    </source>
</evidence>
<sequence length="87" mass="9790">MLWLADDATLDLGLGSTDDLRRIDYMPSPTEIADACAVIRDRWTHSEKRRRFVGEYVPDGMEPAWRPPVIDTSCFRHAGRGPGDATD</sequence>
<dbReference type="AlphaFoldDB" id="A0A518DJZ8"/>
<organism evidence="1 2">
    <name type="scientific">Pirellulimonas nuda</name>
    <dbReference type="NCBI Taxonomy" id="2528009"/>
    <lineage>
        <taxon>Bacteria</taxon>
        <taxon>Pseudomonadati</taxon>
        <taxon>Planctomycetota</taxon>
        <taxon>Planctomycetia</taxon>
        <taxon>Pirellulales</taxon>
        <taxon>Lacipirellulaceae</taxon>
        <taxon>Pirellulimonas</taxon>
    </lineage>
</organism>
<dbReference type="Proteomes" id="UP000317429">
    <property type="component" value="Chromosome"/>
</dbReference>
<name>A0A518DJZ8_9BACT</name>
<dbReference type="KEGG" id="pnd:Pla175_52130"/>
<protein>
    <submittedName>
        <fullName evidence="1">Uncharacterized protein</fullName>
    </submittedName>
</protein>
<dbReference type="RefSeq" id="WP_145291930.1">
    <property type="nucleotide sequence ID" value="NZ_CP036291.1"/>
</dbReference>
<proteinExistence type="predicted"/>
<reference evidence="1 2" key="1">
    <citation type="submission" date="2019-02" db="EMBL/GenBank/DDBJ databases">
        <title>Deep-cultivation of Planctomycetes and their phenomic and genomic characterization uncovers novel biology.</title>
        <authorList>
            <person name="Wiegand S."/>
            <person name="Jogler M."/>
            <person name="Boedeker C."/>
            <person name="Pinto D."/>
            <person name="Vollmers J."/>
            <person name="Rivas-Marin E."/>
            <person name="Kohn T."/>
            <person name="Peeters S.H."/>
            <person name="Heuer A."/>
            <person name="Rast P."/>
            <person name="Oberbeckmann S."/>
            <person name="Bunk B."/>
            <person name="Jeske O."/>
            <person name="Meyerdierks A."/>
            <person name="Storesund J.E."/>
            <person name="Kallscheuer N."/>
            <person name="Luecker S."/>
            <person name="Lage O.M."/>
            <person name="Pohl T."/>
            <person name="Merkel B.J."/>
            <person name="Hornburger P."/>
            <person name="Mueller R.-W."/>
            <person name="Bruemmer F."/>
            <person name="Labrenz M."/>
            <person name="Spormann A.M."/>
            <person name="Op den Camp H."/>
            <person name="Overmann J."/>
            <person name="Amann R."/>
            <person name="Jetten M.S.M."/>
            <person name="Mascher T."/>
            <person name="Medema M.H."/>
            <person name="Devos D.P."/>
            <person name="Kaster A.-K."/>
            <person name="Ovreas L."/>
            <person name="Rohde M."/>
            <person name="Galperin M.Y."/>
            <person name="Jogler C."/>
        </authorList>
    </citation>
    <scope>NUCLEOTIDE SEQUENCE [LARGE SCALE GENOMIC DNA]</scope>
    <source>
        <strain evidence="1 2">Pla175</strain>
    </source>
</reference>
<accession>A0A518DJZ8</accession>
<evidence type="ECO:0000313" key="2">
    <source>
        <dbReference type="Proteomes" id="UP000317429"/>
    </source>
</evidence>
<dbReference type="OrthoDB" id="290857at2"/>